<keyword evidence="5" id="KW-0418">Kinase</keyword>
<dbReference type="Pfam" id="PF08448">
    <property type="entry name" value="PAS_4"/>
    <property type="match status" value="2"/>
</dbReference>
<feature type="region of interest" description="Disordered" evidence="7">
    <location>
        <begin position="1"/>
        <end position="21"/>
    </location>
</feature>
<dbReference type="SUPFAM" id="SSF47384">
    <property type="entry name" value="Homodimeric domain of signal transducing histidine kinase"/>
    <property type="match status" value="1"/>
</dbReference>
<dbReference type="Proteomes" id="UP001365405">
    <property type="component" value="Unassembled WGS sequence"/>
</dbReference>
<dbReference type="InterPro" id="IPR036890">
    <property type="entry name" value="HATPase_C_sf"/>
</dbReference>
<protein>
    <recommendedName>
        <fullName evidence="2">histidine kinase</fullName>
        <ecNumber evidence="2">2.7.13.3</ecNumber>
    </recommendedName>
</protein>
<feature type="domain" description="PAS" evidence="10">
    <location>
        <begin position="370"/>
        <end position="433"/>
    </location>
</feature>
<evidence type="ECO:0000259" key="11">
    <source>
        <dbReference type="PROSITE" id="PS50113"/>
    </source>
</evidence>
<dbReference type="InterPro" id="IPR035965">
    <property type="entry name" value="PAS-like_dom_sf"/>
</dbReference>
<dbReference type="SMART" id="SM00086">
    <property type="entry name" value="PAC"/>
    <property type="match status" value="1"/>
</dbReference>
<dbReference type="CDD" id="cd00075">
    <property type="entry name" value="HATPase"/>
    <property type="match status" value="1"/>
</dbReference>
<evidence type="ECO:0000256" key="7">
    <source>
        <dbReference type="SAM" id="MobiDB-lite"/>
    </source>
</evidence>
<keyword evidence="3" id="KW-0597">Phosphoprotein</keyword>
<evidence type="ECO:0000256" key="4">
    <source>
        <dbReference type="ARBA" id="ARBA00022679"/>
    </source>
</evidence>
<dbReference type="InterPro" id="IPR050736">
    <property type="entry name" value="Sensor_HK_Regulatory"/>
</dbReference>
<dbReference type="Gene3D" id="3.30.450.20">
    <property type="entry name" value="PAS domain"/>
    <property type="match status" value="4"/>
</dbReference>
<feature type="transmembrane region" description="Helical" evidence="8">
    <location>
        <begin position="37"/>
        <end position="57"/>
    </location>
</feature>
<dbReference type="SUPFAM" id="SSF55785">
    <property type="entry name" value="PYP-like sensor domain (PAS domain)"/>
    <property type="match status" value="2"/>
</dbReference>
<dbReference type="CDD" id="cd00130">
    <property type="entry name" value="PAS"/>
    <property type="match status" value="2"/>
</dbReference>
<keyword evidence="8" id="KW-0472">Membrane</keyword>
<dbReference type="SUPFAM" id="SSF55874">
    <property type="entry name" value="ATPase domain of HSP90 chaperone/DNA topoisomerase II/histidine kinase"/>
    <property type="match status" value="1"/>
</dbReference>
<keyword evidence="6" id="KW-0902">Two-component regulatory system</keyword>
<dbReference type="PANTHER" id="PTHR43711:SF1">
    <property type="entry name" value="HISTIDINE KINASE 1"/>
    <property type="match status" value="1"/>
</dbReference>
<dbReference type="PRINTS" id="PR00344">
    <property type="entry name" value="BCTRLSENSOR"/>
</dbReference>
<gene>
    <name evidence="12" type="ORF">AACH10_04375</name>
</gene>
<feature type="domain" description="PAS" evidence="10">
    <location>
        <begin position="494"/>
        <end position="539"/>
    </location>
</feature>
<name>A0ABU9CC64_9BURK</name>
<dbReference type="PROSITE" id="PS50113">
    <property type="entry name" value="PAC"/>
    <property type="match status" value="1"/>
</dbReference>
<evidence type="ECO:0000259" key="9">
    <source>
        <dbReference type="PROSITE" id="PS50109"/>
    </source>
</evidence>
<dbReference type="InterPro" id="IPR003594">
    <property type="entry name" value="HATPase_dom"/>
</dbReference>
<proteinExistence type="predicted"/>
<evidence type="ECO:0000256" key="5">
    <source>
        <dbReference type="ARBA" id="ARBA00022777"/>
    </source>
</evidence>
<evidence type="ECO:0000313" key="12">
    <source>
        <dbReference type="EMBL" id="MEK8049466.1"/>
    </source>
</evidence>
<keyword evidence="13" id="KW-1185">Reference proteome</keyword>
<evidence type="ECO:0000256" key="2">
    <source>
        <dbReference type="ARBA" id="ARBA00012438"/>
    </source>
</evidence>
<comment type="caution">
    <text evidence="12">The sequence shown here is derived from an EMBL/GenBank/DDBJ whole genome shotgun (WGS) entry which is preliminary data.</text>
</comment>
<reference evidence="12 13" key="1">
    <citation type="submission" date="2024-04" db="EMBL/GenBank/DDBJ databases">
        <title>Novel species of the genus Ideonella isolated from streams.</title>
        <authorList>
            <person name="Lu H."/>
        </authorList>
    </citation>
    <scope>NUCLEOTIDE SEQUENCE [LARGE SCALE GENOMIC DNA]</scope>
    <source>
        <strain evidence="12 13">DXS22W</strain>
    </source>
</reference>
<keyword evidence="8" id="KW-0812">Transmembrane</keyword>
<evidence type="ECO:0000256" key="6">
    <source>
        <dbReference type="ARBA" id="ARBA00023012"/>
    </source>
</evidence>
<dbReference type="SMART" id="SM00388">
    <property type="entry name" value="HisKA"/>
    <property type="match status" value="1"/>
</dbReference>
<dbReference type="PANTHER" id="PTHR43711">
    <property type="entry name" value="TWO-COMPONENT HISTIDINE KINASE"/>
    <property type="match status" value="1"/>
</dbReference>
<evidence type="ECO:0000259" key="10">
    <source>
        <dbReference type="PROSITE" id="PS50112"/>
    </source>
</evidence>
<accession>A0ABU9CC64</accession>
<dbReference type="SMART" id="SM00387">
    <property type="entry name" value="HATPase_c"/>
    <property type="match status" value="1"/>
</dbReference>
<dbReference type="Pfam" id="PF02518">
    <property type="entry name" value="HATPase_c"/>
    <property type="match status" value="1"/>
</dbReference>
<evidence type="ECO:0000256" key="1">
    <source>
        <dbReference type="ARBA" id="ARBA00000085"/>
    </source>
</evidence>
<dbReference type="InterPro" id="IPR003661">
    <property type="entry name" value="HisK_dim/P_dom"/>
</dbReference>
<dbReference type="EMBL" id="JBBUTH010000001">
    <property type="protein sequence ID" value="MEK8049466.1"/>
    <property type="molecule type" value="Genomic_DNA"/>
</dbReference>
<feature type="domain" description="PAC" evidence="11">
    <location>
        <begin position="569"/>
        <end position="621"/>
    </location>
</feature>
<feature type="transmembrane region" description="Helical" evidence="8">
    <location>
        <begin position="323"/>
        <end position="347"/>
    </location>
</feature>
<dbReference type="Pfam" id="PF00512">
    <property type="entry name" value="HisKA"/>
    <property type="match status" value="1"/>
</dbReference>
<organism evidence="12 13">
    <name type="scientific">Pseudaquabacterium inlustre</name>
    <dbReference type="NCBI Taxonomy" id="2984192"/>
    <lineage>
        <taxon>Bacteria</taxon>
        <taxon>Pseudomonadati</taxon>
        <taxon>Pseudomonadota</taxon>
        <taxon>Betaproteobacteria</taxon>
        <taxon>Burkholderiales</taxon>
        <taxon>Sphaerotilaceae</taxon>
        <taxon>Pseudaquabacterium</taxon>
    </lineage>
</organism>
<dbReference type="RefSeq" id="WP_341409128.1">
    <property type="nucleotide sequence ID" value="NZ_JBBUTH010000001.1"/>
</dbReference>
<evidence type="ECO:0000313" key="13">
    <source>
        <dbReference type="Proteomes" id="UP001365405"/>
    </source>
</evidence>
<evidence type="ECO:0000256" key="3">
    <source>
        <dbReference type="ARBA" id="ARBA00022553"/>
    </source>
</evidence>
<dbReference type="Gene3D" id="3.30.565.10">
    <property type="entry name" value="Histidine kinase-like ATPase, C-terminal domain"/>
    <property type="match status" value="1"/>
</dbReference>
<sequence length="877" mass="93025">MSEPTHAPPLPGAAPRPVPEPVPGGAAGLPAWLNHRMALLVGGAVALLVAVAAAAFLRLERDNALVQEHRSARLMARVLEDHVTRTLVGIELVLLTLAETLEHVGEVPAAGQALRHALPGQPALRSVSLLAADGRIIASSNPDNERRRLAPGVLPAAALAREHWLGPAMAARDLADLAEPEAGGGQGAAGRPRSPAETILMLRRLPGDGPGARYLVAALNPDAMANHFRMATQDSGFAGMLFDIGGRALVAHPASAGAALAMSPQRAHPVFAQHLAQAEHGSLQAPGALDGAEALVAYRVSRVIPVLAWVEKPMSQVLSGWHALLLGTAAAVLTAWTVIGVLSAAAWRSLRTRWLLTRQLAQSDARAVARERELRRLVDGLHEVLLRTDVDGRLTFVNQRLLELTGRLEEDLIGQPLGALVAPADRGQVQALLGRRSDTAGHLTTTLLSDGPEAPCVELSMAWHPPGPGEAGGFMGFAIDVSERERARRELRRQLEFSRTVLQVMPVPVFVKDRHGRCLAVNKAWEDFTGLSAADVVGERIDGRIASAALVEIHQAHDTELLGGEQPSAQDERCLLRADGQLRDVLVTTIALRQRDGRVVGLVGSINDVTEFLQAQRAMAHARDAAEASDRVKSGFIANVSHELRTPLQSILGFSELALRRAMPPERVRGVLEDIHRSGDRMLTLVNEVLDISKFDTAAVDLVLEPGDPAALVAEVAHELGPIAQQQQITIEVAAAATPLSAQLNAFRFSQVVRNVLANAVRFSRAGGTVRLEVATGADPAAGTSGVCVRVLDEGPGVPTAELETIFEPFTQSSRTGDGSGGTGLGLTIARSIMKAHGGRIWAHNRPEGGAVFTLWLPQITAQAEPAEVAAREAAQA</sequence>
<dbReference type="SMART" id="SM00091">
    <property type="entry name" value="PAS"/>
    <property type="match status" value="2"/>
</dbReference>
<dbReference type="InterPro" id="IPR036097">
    <property type="entry name" value="HisK_dim/P_sf"/>
</dbReference>
<dbReference type="PROSITE" id="PS50112">
    <property type="entry name" value="PAS"/>
    <property type="match status" value="2"/>
</dbReference>
<dbReference type="InterPro" id="IPR004358">
    <property type="entry name" value="Sig_transdc_His_kin-like_C"/>
</dbReference>
<keyword evidence="4" id="KW-0808">Transferase</keyword>
<comment type="catalytic activity">
    <reaction evidence="1">
        <text>ATP + protein L-histidine = ADP + protein N-phospho-L-histidine.</text>
        <dbReference type="EC" id="2.7.13.3"/>
    </reaction>
</comment>
<evidence type="ECO:0000256" key="8">
    <source>
        <dbReference type="SAM" id="Phobius"/>
    </source>
</evidence>
<dbReference type="InterPro" id="IPR005467">
    <property type="entry name" value="His_kinase_dom"/>
</dbReference>
<dbReference type="EC" id="2.7.13.3" evidence="2"/>
<keyword evidence="8" id="KW-1133">Transmembrane helix</keyword>
<dbReference type="NCBIfam" id="TIGR00229">
    <property type="entry name" value="sensory_box"/>
    <property type="match status" value="2"/>
</dbReference>
<dbReference type="Gene3D" id="1.10.287.130">
    <property type="match status" value="1"/>
</dbReference>
<dbReference type="InterPro" id="IPR001610">
    <property type="entry name" value="PAC"/>
</dbReference>
<dbReference type="PROSITE" id="PS50109">
    <property type="entry name" value="HIS_KIN"/>
    <property type="match status" value="1"/>
</dbReference>
<feature type="domain" description="Histidine kinase" evidence="9">
    <location>
        <begin position="639"/>
        <end position="861"/>
    </location>
</feature>
<dbReference type="InterPro" id="IPR000700">
    <property type="entry name" value="PAS-assoc_C"/>
</dbReference>
<dbReference type="InterPro" id="IPR013656">
    <property type="entry name" value="PAS_4"/>
</dbReference>
<dbReference type="CDD" id="cd00082">
    <property type="entry name" value="HisKA"/>
    <property type="match status" value="1"/>
</dbReference>
<dbReference type="InterPro" id="IPR000014">
    <property type="entry name" value="PAS"/>
</dbReference>